<sequence length="270" mass="29251">MLLHSIPKTYSGLVATGFETLIREIFFTASVDIGVSDSGADCYRPNRSSSSPMPPDTPAVYDRAGLDSLVGYGDSPALLIVDLQRGFTDPSCVLGGELSSVVERTNELLDAARETDCPVVATRIVTSHPDGADLGIWGEKIPTLEVLAAGSEWVDLDERLDLRDTDHVLEKRQASSFHETELHSMLTAWGVDTLVVAGCTTSGCVRATAVDGCSHGFRVIVPEESVGDRAPEPHEANLFDIHAKYGDVRPVDEVVDYLRDPSASRPRRRD</sequence>
<dbReference type="PANTHER" id="PTHR43540">
    <property type="entry name" value="PEROXYUREIDOACRYLATE/UREIDOACRYLATE AMIDOHYDROLASE-RELATED"/>
    <property type="match status" value="1"/>
</dbReference>
<dbReference type="AlphaFoldDB" id="A0A1G9CZP8"/>
<accession>A0A1G9CZP8</accession>
<dbReference type="InterPro" id="IPR036380">
    <property type="entry name" value="Isochorismatase-like_sf"/>
</dbReference>
<dbReference type="GO" id="GO:0016787">
    <property type="term" value="F:hydrolase activity"/>
    <property type="evidence" value="ECO:0007669"/>
    <property type="project" value="UniProtKB-KW"/>
</dbReference>
<keyword evidence="1" id="KW-0378">Hydrolase</keyword>
<evidence type="ECO:0000313" key="4">
    <source>
        <dbReference type="Proteomes" id="UP000198882"/>
    </source>
</evidence>
<dbReference type="InterPro" id="IPR050272">
    <property type="entry name" value="Isochorismatase-like_hydrls"/>
</dbReference>
<feature type="domain" description="Isochorismatase-like" evidence="2">
    <location>
        <begin position="77"/>
        <end position="248"/>
    </location>
</feature>
<dbReference type="PANTHER" id="PTHR43540:SF1">
    <property type="entry name" value="ISOCHORISMATASE HYDROLASE"/>
    <property type="match status" value="1"/>
</dbReference>
<dbReference type="Pfam" id="PF00857">
    <property type="entry name" value="Isochorismatase"/>
    <property type="match status" value="1"/>
</dbReference>
<dbReference type="Proteomes" id="UP000198882">
    <property type="component" value="Unassembled WGS sequence"/>
</dbReference>
<dbReference type="SUPFAM" id="SSF52499">
    <property type="entry name" value="Isochorismatase-like hydrolases"/>
    <property type="match status" value="1"/>
</dbReference>
<dbReference type="Gene3D" id="3.40.50.850">
    <property type="entry name" value="Isochorismatase-like"/>
    <property type="match status" value="1"/>
</dbReference>
<organism evidence="3 4">
    <name type="scientific">Natronorubrum texcoconense</name>
    <dbReference type="NCBI Taxonomy" id="1095776"/>
    <lineage>
        <taxon>Archaea</taxon>
        <taxon>Methanobacteriati</taxon>
        <taxon>Methanobacteriota</taxon>
        <taxon>Stenosarchaea group</taxon>
        <taxon>Halobacteria</taxon>
        <taxon>Halobacteriales</taxon>
        <taxon>Natrialbaceae</taxon>
        <taxon>Natronorubrum</taxon>
    </lineage>
</organism>
<gene>
    <name evidence="3" type="ORF">SAMN04515672_3363</name>
</gene>
<name>A0A1G9CZP8_9EURY</name>
<protein>
    <submittedName>
        <fullName evidence="3">Nicotinamidase-related amidase</fullName>
    </submittedName>
</protein>
<reference evidence="4" key="1">
    <citation type="submission" date="2016-10" db="EMBL/GenBank/DDBJ databases">
        <authorList>
            <person name="Varghese N."/>
            <person name="Submissions S."/>
        </authorList>
    </citation>
    <scope>NUCLEOTIDE SEQUENCE [LARGE SCALE GENOMIC DNA]</scope>
    <source>
        <strain evidence="4">B4,CECT 8067,JCM 17497</strain>
    </source>
</reference>
<dbReference type="InterPro" id="IPR000868">
    <property type="entry name" value="Isochorismatase-like_dom"/>
</dbReference>
<evidence type="ECO:0000256" key="1">
    <source>
        <dbReference type="ARBA" id="ARBA00022801"/>
    </source>
</evidence>
<proteinExistence type="predicted"/>
<dbReference type="EMBL" id="FNFE01000005">
    <property type="protein sequence ID" value="SDK56894.1"/>
    <property type="molecule type" value="Genomic_DNA"/>
</dbReference>
<evidence type="ECO:0000313" key="3">
    <source>
        <dbReference type="EMBL" id="SDK56894.1"/>
    </source>
</evidence>
<keyword evidence="4" id="KW-1185">Reference proteome</keyword>
<dbReference type="STRING" id="1095776.SAMN04515672_3363"/>
<evidence type="ECO:0000259" key="2">
    <source>
        <dbReference type="Pfam" id="PF00857"/>
    </source>
</evidence>